<gene>
    <name evidence="6" type="ORF">L227DRAFT_394559</name>
</gene>
<evidence type="ECO:0000313" key="6">
    <source>
        <dbReference type="EMBL" id="RPD63579.1"/>
    </source>
</evidence>
<feature type="binding site" evidence="3">
    <location>
        <position position="142"/>
    </location>
    <ligand>
        <name>FAD</name>
        <dbReference type="ChEBI" id="CHEBI:57692"/>
    </ligand>
</feature>
<dbReference type="AlphaFoldDB" id="A0A5C2SK80"/>
<evidence type="ECO:0000259" key="5">
    <source>
        <dbReference type="PROSITE" id="PS00624"/>
    </source>
</evidence>
<feature type="compositionally biased region" description="Low complexity" evidence="4">
    <location>
        <begin position="409"/>
        <end position="425"/>
    </location>
</feature>
<evidence type="ECO:0000256" key="1">
    <source>
        <dbReference type="ARBA" id="ARBA00001974"/>
    </source>
</evidence>
<protein>
    <submittedName>
        <fullName evidence="6">FAD-linked reductase</fullName>
    </submittedName>
</protein>
<dbReference type="PIRSF" id="PIRSF000137">
    <property type="entry name" value="Alcohol_oxidase"/>
    <property type="match status" value="1"/>
</dbReference>
<dbReference type="Proteomes" id="UP000313359">
    <property type="component" value="Unassembled WGS sequence"/>
</dbReference>
<name>A0A5C2SK80_9APHY</name>
<comment type="similarity">
    <text evidence="2">Belongs to the GMC oxidoreductase family.</text>
</comment>
<keyword evidence="3" id="KW-0274">FAD</keyword>
<dbReference type="Gene3D" id="3.30.560.10">
    <property type="entry name" value="Glucose Oxidase, domain 3"/>
    <property type="match status" value="1"/>
</dbReference>
<dbReference type="GO" id="GO:0050660">
    <property type="term" value="F:flavin adenine dinucleotide binding"/>
    <property type="evidence" value="ECO:0007669"/>
    <property type="project" value="InterPro"/>
</dbReference>
<dbReference type="PROSITE" id="PS00624">
    <property type="entry name" value="GMC_OXRED_2"/>
    <property type="match status" value="1"/>
</dbReference>
<keyword evidence="7" id="KW-1185">Reference proteome</keyword>
<evidence type="ECO:0000256" key="3">
    <source>
        <dbReference type="PIRSR" id="PIRSR000137-2"/>
    </source>
</evidence>
<dbReference type="InterPro" id="IPR012132">
    <property type="entry name" value="GMC_OxRdtase"/>
</dbReference>
<feature type="region of interest" description="Disordered" evidence="4">
    <location>
        <begin position="408"/>
        <end position="433"/>
    </location>
</feature>
<dbReference type="InterPro" id="IPR007867">
    <property type="entry name" value="GMC_OxRtase_C"/>
</dbReference>
<sequence length="433" mass="46050">MAFSSFITLACPPSALRYIHTEHPQHQETAQPRSRCTLPHSAQAATGLAGPLPRVHASSRSTNGPIHVSYPGFEFATVGNWTGTLANAGVEVTPDAYGGENYGAYIATNSINPANRTRSSRSGYIDPLPPRDNLAVLPNATVTRIIFDSSNKDNLTATAVEWASSADAARETIKVRKEVIISSGAMGSPRVLMHSGVGPSDVLQAAGVDVQVNLPGVGQHLQDHLSSGLVFQTNTDTAASLYASNANGNTPIFLSHVNSAVAYVNLTVVLGADGEATLKQQIRIANALSTSVSTLVPSSDHTVKAGYEAIYNTTLNTMFLSGVAQIEILYQLMDSGSNGTNVVAIQAGLQHPFSHGRIYITSNDPFVEPLINLQYLAHSADIAILREGLKLAPKIGRSCPRLSTRMAVSTISSRSSTTTSHSTPITRRRRRMP</sequence>
<dbReference type="InterPro" id="IPR036188">
    <property type="entry name" value="FAD/NAD-bd_sf"/>
</dbReference>
<proteinExistence type="inferred from homology"/>
<keyword evidence="3" id="KW-0285">Flavoprotein</keyword>
<dbReference type="Gene3D" id="3.50.50.60">
    <property type="entry name" value="FAD/NAD(P)-binding domain"/>
    <property type="match status" value="1"/>
</dbReference>
<dbReference type="PANTHER" id="PTHR11552:SF218">
    <property type="entry name" value="GLUCOSE-METHANOL-CHOLINE OXIDOREDUCTASE N-TERMINAL DOMAIN-CONTAINING PROTEIN"/>
    <property type="match status" value="1"/>
</dbReference>
<evidence type="ECO:0000313" key="7">
    <source>
        <dbReference type="Proteomes" id="UP000313359"/>
    </source>
</evidence>
<dbReference type="STRING" id="1328759.A0A5C2SK80"/>
<dbReference type="Pfam" id="PF00732">
    <property type="entry name" value="GMC_oxred_N"/>
    <property type="match status" value="1"/>
</dbReference>
<evidence type="ECO:0000256" key="2">
    <source>
        <dbReference type="ARBA" id="ARBA00010790"/>
    </source>
</evidence>
<dbReference type="SUPFAM" id="SSF51905">
    <property type="entry name" value="FAD/NAD(P)-binding domain"/>
    <property type="match status" value="1"/>
</dbReference>
<accession>A0A5C2SK80</accession>
<dbReference type="OrthoDB" id="269227at2759"/>
<dbReference type="InterPro" id="IPR000172">
    <property type="entry name" value="GMC_OxRdtase_N"/>
</dbReference>
<evidence type="ECO:0000256" key="4">
    <source>
        <dbReference type="SAM" id="MobiDB-lite"/>
    </source>
</evidence>
<dbReference type="SUPFAM" id="SSF54373">
    <property type="entry name" value="FAD-linked reductases, C-terminal domain"/>
    <property type="match status" value="1"/>
</dbReference>
<dbReference type="EMBL" id="ML122256">
    <property type="protein sequence ID" value="RPD63579.1"/>
    <property type="molecule type" value="Genomic_DNA"/>
</dbReference>
<organism evidence="6 7">
    <name type="scientific">Lentinus tigrinus ALCF2SS1-6</name>
    <dbReference type="NCBI Taxonomy" id="1328759"/>
    <lineage>
        <taxon>Eukaryota</taxon>
        <taxon>Fungi</taxon>
        <taxon>Dikarya</taxon>
        <taxon>Basidiomycota</taxon>
        <taxon>Agaricomycotina</taxon>
        <taxon>Agaricomycetes</taxon>
        <taxon>Polyporales</taxon>
        <taxon>Polyporaceae</taxon>
        <taxon>Lentinus</taxon>
    </lineage>
</organism>
<reference evidence="6" key="1">
    <citation type="journal article" date="2018" name="Genome Biol. Evol.">
        <title>Genomics and development of Lentinus tigrinus, a white-rot wood-decaying mushroom with dimorphic fruiting bodies.</title>
        <authorList>
            <person name="Wu B."/>
            <person name="Xu Z."/>
            <person name="Knudson A."/>
            <person name="Carlson A."/>
            <person name="Chen N."/>
            <person name="Kovaka S."/>
            <person name="LaButti K."/>
            <person name="Lipzen A."/>
            <person name="Pennachio C."/>
            <person name="Riley R."/>
            <person name="Schakwitz W."/>
            <person name="Umezawa K."/>
            <person name="Ohm R.A."/>
            <person name="Grigoriev I.V."/>
            <person name="Nagy L.G."/>
            <person name="Gibbons J."/>
            <person name="Hibbett D."/>
        </authorList>
    </citation>
    <scope>NUCLEOTIDE SEQUENCE [LARGE SCALE GENOMIC DNA]</scope>
    <source>
        <strain evidence="6">ALCF2SS1-6</strain>
    </source>
</reference>
<dbReference type="Pfam" id="PF05199">
    <property type="entry name" value="GMC_oxred_C"/>
    <property type="match status" value="1"/>
</dbReference>
<comment type="cofactor">
    <cofactor evidence="1 3">
        <name>FAD</name>
        <dbReference type="ChEBI" id="CHEBI:57692"/>
    </cofactor>
</comment>
<dbReference type="GO" id="GO:0016614">
    <property type="term" value="F:oxidoreductase activity, acting on CH-OH group of donors"/>
    <property type="evidence" value="ECO:0007669"/>
    <property type="project" value="InterPro"/>
</dbReference>
<dbReference type="PANTHER" id="PTHR11552">
    <property type="entry name" value="GLUCOSE-METHANOL-CHOLINE GMC OXIDOREDUCTASE"/>
    <property type="match status" value="1"/>
</dbReference>
<feature type="domain" description="Glucose-methanol-choline oxidoreductase N-terminal" evidence="5">
    <location>
        <begin position="184"/>
        <end position="198"/>
    </location>
</feature>